<protein>
    <recommendedName>
        <fullName evidence="2">Calcineurin-like phosphoesterase domain-containing protein</fullName>
    </recommendedName>
</protein>
<dbReference type="EMBL" id="BAAATR010000011">
    <property type="protein sequence ID" value="GAA2246366.1"/>
    <property type="molecule type" value="Genomic_DNA"/>
</dbReference>
<keyword evidence="4" id="KW-1185">Reference proteome</keyword>
<dbReference type="Proteomes" id="UP001500305">
    <property type="component" value="Unassembled WGS sequence"/>
</dbReference>
<gene>
    <name evidence="3" type="ORF">GCM10010430_30510</name>
</gene>
<comment type="caution">
    <text evidence="3">The sequence shown here is derived from an EMBL/GenBank/DDBJ whole genome shotgun (WGS) entry which is preliminary data.</text>
</comment>
<name>A0ABN3E274_9ACTN</name>
<dbReference type="InterPro" id="IPR029052">
    <property type="entry name" value="Metallo-depent_PP-like"/>
</dbReference>
<organism evidence="3 4">
    <name type="scientific">Kitasatospora cystarginea</name>
    <dbReference type="NCBI Taxonomy" id="58350"/>
    <lineage>
        <taxon>Bacteria</taxon>
        <taxon>Bacillati</taxon>
        <taxon>Actinomycetota</taxon>
        <taxon>Actinomycetes</taxon>
        <taxon>Kitasatosporales</taxon>
        <taxon>Streptomycetaceae</taxon>
        <taxon>Kitasatospora</taxon>
    </lineage>
</organism>
<proteinExistence type="predicted"/>
<dbReference type="Pfam" id="PF00149">
    <property type="entry name" value="Metallophos"/>
    <property type="match status" value="1"/>
</dbReference>
<evidence type="ECO:0000256" key="1">
    <source>
        <dbReference type="SAM" id="MobiDB-lite"/>
    </source>
</evidence>
<feature type="region of interest" description="Disordered" evidence="1">
    <location>
        <begin position="213"/>
        <end position="244"/>
    </location>
</feature>
<sequence>MSPNGTDAHRTESDLPPLVAQAVTAAREAGFANSCRPEQGRLLRALAGGAHARIGETGTGFGVGLAWLATGAREGVRLVSAERDEARAAAAGRLFAGHPAVRVLHADWTELYRHAPYDLLVLDGGGQAKGGPPALLPGDPGEAADPVRLLTPGGVLVIDDFTPSADWPPLHRGEPDRARLHWLRHPALRAVELPLASDLSVILGVRTPLGTDVPDRLSAPSWRPGSTEVRGGDPQGRRPRSAGADSLRIRLLRAGHRPFTRAFGVCDDGPMRPLYSVPLGIAATGAACLVYSAGYEVRSFRLRRVDVPILPKGARPIRVLQVSDIHMVAGQRKKHRWLQSLAALRPDLVVNTGDNLSDPDGIPYALDALGPLMEFPGAYVFGSNDYYGPAKKNPARYLKALRTGVHGLNNPDGTGRRGITGACHIEWEQLRDGFDAAGWLNLTNTRGRLKVAGLDIEFTGLDDPHIRRDRYAEVAGGPSADADLSLAVVHAPYLRVLDAFAADRYPLILAGHTHGGQLCIPFYGALVTNCDLDTDRVKGLSSHQADGHRSYLHVSAGCGTNRYTPIRFACPPEATLLTLTPKP</sequence>
<reference evidence="3 4" key="1">
    <citation type="journal article" date="2019" name="Int. J. Syst. Evol. Microbiol.">
        <title>The Global Catalogue of Microorganisms (GCM) 10K type strain sequencing project: providing services to taxonomists for standard genome sequencing and annotation.</title>
        <authorList>
            <consortium name="The Broad Institute Genomics Platform"/>
            <consortium name="The Broad Institute Genome Sequencing Center for Infectious Disease"/>
            <person name="Wu L."/>
            <person name="Ma J."/>
        </authorList>
    </citation>
    <scope>NUCLEOTIDE SEQUENCE [LARGE SCALE GENOMIC DNA]</scope>
    <source>
        <strain evidence="3 4">JCM 7356</strain>
    </source>
</reference>
<dbReference type="PANTHER" id="PTHR31302:SF20">
    <property type="entry name" value="CONSERVED PROTEIN"/>
    <property type="match status" value="1"/>
</dbReference>
<dbReference type="InterPro" id="IPR051158">
    <property type="entry name" value="Metallophosphoesterase_sf"/>
</dbReference>
<evidence type="ECO:0000313" key="4">
    <source>
        <dbReference type="Proteomes" id="UP001500305"/>
    </source>
</evidence>
<dbReference type="SUPFAM" id="SSF56300">
    <property type="entry name" value="Metallo-dependent phosphatases"/>
    <property type="match status" value="1"/>
</dbReference>
<dbReference type="InterPro" id="IPR029063">
    <property type="entry name" value="SAM-dependent_MTases_sf"/>
</dbReference>
<dbReference type="Gene3D" id="3.60.21.10">
    <property type="match status" value="1"/>
</dbReference>
<dbReference type="InterPro" id="IPR004843">
    <property type="entry name" value="Calcineurin-like_PHP"/>
</dbReference>
<evidence type="ECO:0000313" key="3">
    <source>
        <dbReference type="EMBL" id="GAA2246366.1"/>
    </source>
</evidence>
<dbReference type="Gene3D" id="3.40.50.150">
    <property type="entry name" value="Vaccinia Virus protein VP39"/>
    <property type="match status" value="1"/>
</dbReference>
<feature type="domain" description="Calcineurin-like phosphoesterase" evidence="2">
    <location>
        <begin position="317"/>
        <end position="515"/>
    </location>
</feature>
<dbReference type="PANTHER" id="PTHR31302">
    <property type="entry name" value="TRANSMEMBRANE PROTEIN WITH METALLOPHOSPHOESTERASE DOMAIN-RELATED"/>
    <property type="match status" value="1"/>
</dbReference>
<accession>A0ABN3E274</accession>
<dbReference type="SUPFAM" id="SSF53335">
    <property type="entry name" value="S-adenosyl-L-methionine-dependent methyltransferases"/>
    <property type="match status" value="1"/>
</dbReference>
<evidence type="ECO:0000259" key="2">
    <source>
        <dbReference type="Pfam" id="PF00149"/>
    </source>
</evidence>